<dbReference type="InterPro" id="IPR027017">
    <property type="entry name" value="P60_peptidase_YkfC"/>
</dbReference>
<evidence type="ECO:0000256" key="1">
    <source>
        <dbReference type="ARBA" id="ARBA00007074"/>
    </source>
</evidence>
<dbReference type="InterPro" id="IPR026864">
    <property type="entry name" value="SH3b2-type_SH3"/>
</dbReference>
<dbReference type="Pfam" id="PF12914">
    <property type="entry name" value="SH3_7"/>
    <property type="match status" value="1"/>
</dbReference>
<dbReference type="SUPFAM" id="SSF54001">
    <property type="entry name" value="Cysteine proteinases"/>
    <property type="match status" value="1"/>
</dbReference>
<dbReference type="RefSeq" id="WP_274372961.1">
    <property type="nucleotide sequence ID" value="NZ_CP072943.1"/>
</dbReference>
<dbReference type="GO" id="GO:0006508">
    <property type="term" value="P:proteolysis"/>
    <property type="evidence" value="ECO:0007669"/>
    <property type="project" value="UniProtKB-KW"/>
</dbReference>
<name>A0A9Q7AL90_9BACT</name>
<reference evidence="10" key="1">
    <citation type="submission" date="2021-04" db="EMBL/GenBank/DDBJ databases">
        <title>A novel Synergistetes isolate from a pyrite-forming mixed culture.</title>
        <authorList>
            <person name="Bunk B."/>
            <person name="Sproer C."/>
            <person name="Spring S."/>
            <person name="Pester M."/>
        </authorList>
    </citation>
    <scope>NUCLEOTIDE SEQUENCE [LARGE SCALE GENOMIC DNA]</scope>
    <source>
        <strain evidence="10">J.5.4.2-T.3.5.2</strain>
    </source>
</reference>
<evidence type="ECO:0000256" key="3">
    <source>
        <dbReference type="ARBA" id="ARBA00022801"/>
    </source>
</evidence>
<evidence type="ECO:0000313" key="10">
    <source>
        <dbReference type="Proteomes" id="UP000671879"/>
    </source>
</evidence>
<dbReference type="Pfam" id="PF00877">
    <property type="entry name" value="NLPC_P60"/>
    <property type="match status" value="1"/>
</dbReference>
<evidence type="ECO:0000256" key="4">
    <source>
        <dbReference type="ARBA" id="ARBA00022807"/>
    </source>
</evidence>
<dbReference type="EMBL" id="CP072943">
    <property type="protein sequence ID" value="QTX31777.1"/>
    <property type="molecule type" value="Genomic_DNA"/>
</dbReference>
<proteinExistence type="inferred from homology"/>
<sequence>MTTRNHLHPLAWSTFRCLIILQLLACFSLRGGRGPAWALADLDRIPQDPRFLVQADEAEKRLLSPEAQAEKADDYLRRHFDPWRRAEARHSAREAFWALDRYEKRPAWGENLQLRDPSWLEDLAALCDRGNYPSRAERAVAVDNLALRGLPSDRPHFNDPALAGEGYPFDNLQNSAVWAGTPLLVTHASSDGSWLHVEAPFAAGWVHPSQIAYVDEAFVRTFMAGPFAVVAVDDLAVKDREGLHRFRAQTGTLLPLVRADAWRLTVRVPFGDGRGEAHLAEAVIGRGKALPFPHPLTPWKVATLASRLAGQSYGWGGLYGNRDCSALTRDLFTPFGLWLPRNSGGQRQTGHVVGLEGLSPEEKAAVIVARGRPFASLVAMAGHVMVYVGQREGKPLVFHNLWGIRTLDRAGVAGRHVIGRAVVTTLEAGRELPLVAPGGLLIDRVTELILLTDDREKDRGP</sequence>
<organism evidence="9 10">
    <name type="scientific">Aminithiophilus ramosus</name>
    <dbReference type="NCBI Taxonomy" id="3029084"/>
    <lineage>
        <taxon>Bacteria</taxon>
        <taxon>Thermotogati</taxon>
        <taxon>Synergistota</taxon>
        <taxon>Synergistia</taxon>
        <taxon>Synergistales</taxon>
        <taxon>Aminithiophilaceae</taxon>
        <taxon>Aminithiophilus</taxon>
    </lineage>
</organism>
<evidence type="ECO:0000259" key="8">
    <source>
        <dbReference type="Pfam" id="PF12914"/>
    </source>
</evidence>
<evidence type="ECO:0000259" key="6">
    <source>
        <dbReference type="Pfam" id="PF12912"/>
    </source>
</evidence>
<gene>
    <name evidence="9" type="ORF">KAR29_10585</name>
</gene>
<dbReference type="Proteomes" id="UP000671879">
    <property type="component" value="Chromosome"/>
</dbReference>
<evidence type="ECO:0000259" key="5">
    <source>
        <dbReference type="Pfam" id="PF00877"/>
    </source>
</evidence>
<comment type="similarity">
    <text evidence="1">Belongs to the peptidase C40 family.</text>
</comment>
<dbReference type="GO" id="GO:0008234">
    <property type="term" value="F:cysteine-type peptidase activity"/>
    <property type="evidence" value="ECO:0007669"/>
    <property type="project" value="UniProtKB-KW"/>
</dbReference>
<dbReference type="InterPro" id="IPR038765">
    <property type="entry name" value="Papain-like_cys_pep_sf"/>
</dbReference>
<dbReference type="InterPro" id="IPR039439">
    <property type="entry name" value="SH3b1_dom"/>
</dbReference>
<dbReference type="Gene3D" id="3.90.1720.10">
    <property type="entry name" value="endopeptidase domain like (from Nostoc punctiforme)"/>
    <property type="match status" value="1"/>
</dbReference>
<feature type="domain" description="NlpC/P60" evidence="5">
    <location>
        <begin position="310"/>
        <end position="391"/>
    </location>
</feature>
<feature type="domain" description="SH3b2-type SH3" evidence="8">
    <location>
        <begin position="215"/>
        <end position="261"/>
    </location>
</feature>
<dbReference type="Pfam" id="PF12912">
    <property type="entry name" value="N_NLPC_P60"/>
    <property type="match status" value="1"/>
</dbReference>
<evidence type="ECO:0000313" key="9">
    <source>
        <dbReference type="EMBL" id="QTX31777.1"/>
    </source>
</evidence>
<protein>
    <submittedName>
        <fullName evidence="9">SH3 domain-containing protein</fullName>
    </submittedName>
</protein>
<dbReference type="InterPro" id="IPR025606">
    <property type="entry name" value="NLPC/P60_N_dom"/>
</dbReference>
<evidence type="ECO:0000256" key="2">
    <source>
        <dbReference type="ARBA" id="ARBA00022670"/>
    </source>
</evidence>
<dbReference type="InterPro" id="IPR000064">
    <property type="entry name" value="NLP_P60_dom"/>
</dbReference>
<dbReference type="PIRSF" id="PIRSF019015">
    <property type="entry name" value="P60_peptidase_YkfC"/>
    <property type="match status" value="1"/>
</dbReference>
<accession>A0A9Q7AL90</accession>
<keyword evidence="3" id="KW-0378">Hydrolase</keyword>
<feature type="domain" description="SH3b1" evidence="7">
    <location>
        <begin position="155"/>
        <end position="207"/>
    </location>
</feature>
<keyword evidence="10" id="KW-1185">Reference proteome</keyword>
<keyword evidence="2" id="KW-0645">Protease</keyword>
<keyword evidence="4" id="KW-0788">Thiol protease</keyword>
<dbReference type="KEGG" id="aram:KAR29_10585"/>
<evidence type="ECO:0000259" key="7">
    <source>
        <dbReference type="Pfam" id="PF12913"/>
    </source>
</evidence>
<feature type="domain" description="NLPC/P60 N-terminal" evidence="6">
    <location>
        <begin position="17"/>
        <end position="132"/>
    </location>
</feature>
<dbReference type="AlphaFoldDB" id="A0A9Q7AL90"/>
<dbReference type="Pfam" id="PF12913">
    <property type="entry name" value="SH3_6"/>
    <property type="match status" value="1"/>
</dbReference>